<organism evidence="1 2">
    <name type="scientific">Pistacia integerrima</name>
    <dbReference type="NCBI Taxonomy" id="434235"/>
    <lineage>
        <taxon>Eukaryota</taxon>
        <taxon>Viridiplantae</taxon>
        <taxon>Streptophyta</taxon>
        <taxon>Embryophyta</taxon>
        <taxon>Tracheophyta</taxon>
        <taxon>Spermatophyta</taxon>
        <taxon>Magnoliopsida</taxon>
        <taxon>eudicotyledons</taxon>
        <taxon>Gunneridae</taxon>
        <taxon>Pentapetalae</taxon>
        <taxon>rosids</taxon>
        <taxon>malvids</taxon>
        <taxon>Sapindales</taxon>
        <taxon>Anacardiaceae</taxon>
        <taxon>Pistacia</taxon>
    </lineage>
</organism>
<sequence length="716" mass="79471">MAPRKKPQSPLPIPIGNCEVLINANNFTCRSDHRNTLQISLSKTAKINISVREEVISKSSGDIYNAKPKEKGKDYMIVLINPKNADDSEKSYLQEVLNIYTRELPTMNYAANTGKQSMFLEKCVLNGKYCTLLLKSKSTEGYEEVVAAITYQIVPADTQYAEVPLAAVSSIYQHEVVVVYVFILYRYVAYIGPKRHSGFGHFLYMELRKRLQGVGICTVICWGDRESEGFWLKQVILDLELYLWKGTQLLLENLVVIEKVQGFQSIAEVDTKGRTRRLPIKADIRKALCFPGGSTLMISHLDKNPSTNFSDSLNFCFPLKPCGKSSVFSVNESVEPELDGECNKLPMSQNQISSTAKSCQPEQLVKDGFPREETRLAGFSQGWDLMHSFGDRTNLEKAQRSNMAITAAKIGADTDAIHCTCSAQCAKRRIWEASLPSLKSKKVKGSHHVDCQLDSTSGLVSEGDEALVISGSKSLVEVTPSYPLTSSCIKSSAKDEAVCTTSAGLISKELLSNGECFRIMLMNIAECSKKMQLTKVIENLGGVVTYDGSISSHVVTGKVRKTLNFCTALCSGAWIVSPSWLKQSFREGRFVDELPYILYDEDYVLKYRAELKTAVLRAKARPGGLFKGYNISMAAHVQPPVKTLSAIVKSAGGKVIARLDIANEMSKMIYIACEEDMEEALIAVKKGIWTFSSDWLMNCIMRQELDLEAPQFAESL</sequence>
<name>A0ACC0YV57_9ROSI</name>
<evidence type="ECO:0000313" key="2">
    <source>
        <dbReference type="Proteomes" id="UP001163603"/>
    </source>
</evidence>
<evidence type="ECO:0000313" key="1">
    <source>
        <dbReference type="EMBL" id="KAJ0042578.1"/>
    </source>
</evidence>
<keyword evidence="2" id="KW-1185">Reference proteome</keyword>
<dbReference type="Proteomes" id="UP001163603">
    <property type="component" value="Chromosome 4"/>
</dbReference>
<protein>
    <submittedName>
        <fullName evidence="1">Uncharacterized protein</fullName>
    </submittedName>
</protein>
<comment type="caution">
    <text evidence="1">The sequence shown here is derived from an EMBL/GenBank/DDBJ whole genome shotgun (WGS) entry which is preliminary data.</text>
</comment>
<proteinExistence type="predicted"/>
<accession>A0ACC0YV57</accession>
<gene>
    <name evidence="1" type="ORF">Pint_17789</name>
</gene>
<dbReference type="EMBL" id="CM047739">
    <property type="protein sequence ID" value="KAJ0042578.1"/>
    <property type="molecule type" value="Genomic_DNA"/>
</dbReference>
<reference evidence="2" key="1">
    <citation type="journal article" date="2023" name="G3 (Bethesda)">
        <title>Genome assembly and association tests identify interacting loci associated with vigor, precocity, and sex in interspecific pistachio rootstocks.</title>
        <authorList>
            <person name="Palmer W."/>
            <person name="Jacygrad E."/>
            <person name="Sagayaradj S."/>
            <person name="Cavanaugh K."/>
            <person name="Han R."/>
            <person name="Bertier L."/>
            <person name="Beede B."/>
            <person name="Kafkas S."/>
            <person name="Golino D."/>
            <person name="Preece J."/>
            <person name="Michelmore R."/>
        </authorList>
    </citation>
    <scope>NUCLEOTIDE SEQUENCE [LARGE SCALE GENOMIC DNA]</scope>
</reference>